<keyword evidence="2" id="KW-1185">Reference proteome</keyword>
<sequence length="232" mass="25580">MSSPHTIPNDVDPKCPLVVVMLSNILKLTSTNYLSWKLQIEATLVGYGLFKYLDGTFLAPPTTITTETVSEPNPAYLTWVRQDKLLFGALIGTYSCSTHLSISHHSRGVVDVVHARDTPISFNELHEKLLNCELMAKSQPILPTLPASVHATTTRPHYNTQPTPTNHFHPIKPSTPTPNVLLKLDLVATNANANGATQLGIHSIYVPSSRRNTQPFAHHPALPPIHRNPKLM</sequence>
<name>A0ACB9N6R2_BAUVA</name>
<evidence type="ECO:0000313" key="1">
    <source>
        <dbReference type="EMBL" id="KAI4331956.1"/>
    </source>
</evidence>
<proteinExistence type="predicted"/>
<protein>
    <submittedName>
        <fullName evidence="1">Uncharacterized protein</fullName>
    </submittedName>
</protein>
<organism evidence="1 2">
    <name type="scientific">Bauhinia variegata</name>
    <name type="common">Purple orchid tree</name>
    <name type="synonym">Phanera variegata</name>
    <dbReference type="NCBI Taxonomy" id="167791"/>
    <lineage>
        <taxon>Eukaryota</taxon>
        <taxon>Viridiplantae</taxon>
        <taxon>Streptophyta</taxon>
        <taxon>Embryophyta</taxon>
        <taxon>Tracheophyta</taxon>
        <taxon>Spermatophyta</taxon>
        <taxon>Magnoliopsida</taxon>
        <taxon>eudicotyledons</taxon>
        <taxon>Gunneridae</taxon>
        <taxon>Pentapetalae</taxon>
        <taxon>rosids</taxon>
        <taxon>fabids</taxon>
        <taxon>Fabales</taxon>
        <taxon>Fabaceae</taxon>
        <taxon>Cercidoideae</taxon>
        <taxon>Cercideae</taxon>
        <taxon>Bauhiniinae</taxon>
        <taxon>Bauhinia</taxon>
    </lineage>
</organism>
<comment type="caution">
    <text evidence="1">The sequence shown here is derived from an EMBL/GenBank/DDBJ whole genome shotgun (WGS) entry which is preliminary data.</text>
</comment>
<reference evidence="1 2" key="1">
    <citation type="journal article" date="2022" name="DNA Res.">
        <title>Chromosomal-level genome assembly of the orchid tree Bauhinia variegata (Leguminosae; Cercidoideae) supports the allotetraploid origin hypothesis of Bauhinia.</title>
        <authorList>
            <person name="Zhong Y."/>
            <person name="Chen Y."/>
            <person name="Zheng D."/>
            <person name="Pang J."/>
            <person name="Liu Y."/>
            <person name="Luo S."/>
            <person name="Meng S."/>
            <person name="Qian L."/>
            <person name="Wei D."/>
            <person name="Dai S."/>
            <person name="Zhou R."/>
        </authorList>
    </citation>
    <scope>NUCLEOTIDE SEQUENCE [LARGE SCALE GENOMIC DNA]</scope>
    <source>
        <strain evidence="1">BV-YZ2020</strain>
    </source>
</reference>
<gene>
    <name evidence="1" type="ORF">L6164_016900</name>
</gene>
<dbReference type="EMBL" id="CM039432">
    <property type="protein sequence ID" value="KAI4331956.1"/>
    <property type="molecule type" value="Genomic_DNA"/>
</dbReference>
<dbReference type="Proteomes" id="UP000828941">
    <property type="component" value="Chromosome 7"/>
</dbReference>
<evidence type="ECO:0000313" key="2">
    <source>
        <dbReference type="Proteomes" id="UP000828941"/>
    </source>
</evidence>
<accession>A0ACB9N6R2</accession>